<comment type="subcellular location">
    <subcellularLocation>
        <location evidence="1">Secreted</location>
    </subcellularLocation>
</comment>
<evidence type="ECO:0000256" key="5">
    <source>
        <dbReference type="ARBA" id="ARBA00022900"/>
    </source>
</evidence>
<protein>
    <recommendedName>
        <fullName evidence="7">Serpin domain-containing protein</fullName>
    </recommendedName>
</protein>
<dbReference type="SMART" id="SM00093">
    <property type="entry name" value="SERPIN"/>
    <property type="match status" value="1"/>
</dbReference>
<dbReference type="InterPro" id="IPR023795">
    <property type="entry name" value="Serpin_CS"/>
</dbReference>
<reference evidence="8 9" key="1">
    <citation type="journal article" date="2020" name="Cell">
        <title>Large-Scale Comparative Analyses of Tick Genomes Elucidate Their Genetic Diversity and Vector Capacities.</title>
        <authorList>
            <consortium name="Tick Genome and Microbiome Consortium (TIGMIC)"/>
            <person name="Jia N."/>
            <person name="Wang J."/>
            <person name="Shi W."/>
            <person name="Du L."/>
            <person name="Sun Y."/>
            <person name="Zhan W."/>
            <person name="Jiang J.F."/>
            <person name="Wang Q."/>
            <person name="Zhang B."/>
            <person name="Ji P."/>
            <person name="Bell-Sakyi L."/>
            <person name="Cui X.M."/>
            <person name="Yuan T.T."/>
            <person name="Jiang B.G."/>
            <person name="Yang W.F."/>
            <person name="Lam T.T."/>
            <person name="Chang Q.C."/>
            <person name="Ding S.J."/>
            <person name="Wang X.J."/>
            <person name="Zhu J.G."/>
            <person name="Ruan X.D."/>
            <person name="Zhao L."/>
            <person name="Wei J.T."/>
            <person name="Ye R.Z."/>
            <person name="Que T.C."/>
            <person name="Du C.H."/>
            <person name="Zhou Y.H."/>
            <person name="Cheng J.X."/>
            <person name="Dai P.F."/>
            <person name="Guo W.B."/>
            <person name="Han X.H."/>
            <person name="Huang E.J."/>
            <person name="Li L.F."/>
            <person name="Wei W."/>
            <person name="Gao Y.C."/>
            <person name="Liu J.Z."/>
            <person name="Shao H.Z."/>
            <person name="Wang X."/>
            <person name="Wang C.C."/>
            <person name="Yang T.C."/>
            <person name="Huo Q.B."/>
            <person name="Li W."/>
            <person name="Chen H.Y."/>
            <person name="Chen S.E."/>
            <person name="Zhou L.G."/>
            <person name="Ni X.B."/>
            <person name="Tian J.H."/>
            <person name="Sheng Y."/>
            <person name="Liu T."/>
            <person name="Pan Y.S."/>
            <person name="Xia L.Y."/>
            <person name="Li J."/>
            <person name="Zhao F."/>
            <person name="Cao W.C."/>
        </authorList>
    </citation>
    <scope>NUCLEOTIDE SEQUENCE [LARGE SCALE GENOMIC DNA]</scope>
    <source>
        <strain evidence="8">HaeL-2018</strain>
    </source>
</reference>
<dbReference type="PRINTS" id="PR00676">
    <property type="entry name" value="MASPIN"/>
</dbReference>
<dbReference type="InterPro" id="IPR000240">
    <property type="entry name" value="Serpin_B9/Maspin"/>
</dbReference>
<dbReference type="PROSITE" id="PS00284">
    <property type="entry name" value="SERPIN"/>
    <property type="match status" value="1"/>
</dbReference>
<evidence type="ECO:0000256" key="1">
    <source>
        <dbReference type="ARBA" id="ARBA00004613"/>
    </source>
</evidence>
<dbReference type="InterPro" id="IPR036186">
    <property type="entry name" value="Serpin_sf"/>
</dbReference>
<comment type="similarity">
    <text evidence="2">Belongs to the serpin family. Ov-serpin subfamily.</text>
</comment>
<evidence type="ECO:0000256" key="6">
    <source>
        <dbReference type="ARBA" id="ARBA00023180"/>
    </source>
</evidence>
<evidence type="ECO:0000256" key="4">
    <source>
        <dbReference type="ARBA" id="ARBA00022690"/>
    </source>
</evidence>
<keyword evidence="6" id="KW-0325">Glycoprotein</keyword>
<dbReference type="InterPro" id="IPR042178">
    <property type="entry name" value="Serpin_sf_1"/>
</dbReference>
<evidence type="ECO:0000313" key="8">
    <source>
        <dbReference type="EMBL" id="KAH9374892.1"/>
    </source>
</evidence>
<dbReference type="Pfam" id="PF00079">
    <property type="entry name" value="Serpin"/>
    <property type="match status" value="1"/>
</dbReference>
<keyword evidence="4" id="KW-0646">Protease inhibitor</keyword>
<dbReference type="PANTHER" id="PTHR11461">
    <property type="entry name" value="SERINE PROTEASE INHIBITOR, SERPIN"/>
    <property type="match status" value="1"/>
</dbReference>
<proteinExistence type="inferred from homology"/>
<evidence type="ECO:0000256" key="3">
    <source>
        <dbReference type="ARBA" id="ARBA00022525"/>
    </source>
</evidence>
<evidence type="ECO:0000313" key="9">
    <source>
        <dbReference type="Proteomes" id="UP000821853"/>
    </source>
</evidence>
<dbReference type="InterPro" id="IPR023796">
    <property type="entry name" value="Serpin_dom"/>
</dbReference>
<dbReference type="CDD" id="cd00172">
    <property type="entry name" value="serpin"/>
    <property type="match status" value="1"/>
</dbReference>
<sequence length="377" mass="42072">MAANPLGDSILGFSVELYNQLLTENGYTGNTFYSPFSISAALSMALAGAKNNTAKEIAAVLRVDGQEIHQHFSNFLCKLGGYAPDVKLHVANRMYSEQTFPVLQSYVSLLKSHYNTTIESVDFKNSSEVARAAINRWVEEVTSSKIKDLLPENSVDSSTLLVLVNAIYFKGRWATQFDPKATRPLDFNVDLKTKKQVDMMFQEDDFKMARSDDLGVTALEIPYRGAKTSMVVLLPDEIEGLAELEKRLTASKLAHIFKELRNRSDVRLYLPKFKLEQTINLKLTLEAMGIKDFFVPEADLSGISEAENLAASEVFHKAFVEVSEEGTEAAAATAVVMMACCAIQRIPCTFMVNRPFMFFIRSHDPELVLFMGSVRDL</sequence>
<dbReference type="SUPFAM" id="SSF56574">
    <property type="entry name" value="Serpins"/>
    <property type="match status" value="1"/>
</dbReference>
<dbReference type="OMA" id="NKNTHKS"/>
<organism evidence="8 9">
    <name type="scientific">Haemaphysalis longicornis</name>
    <name type="common">Bush tick</name>
    <dbReference type="NCBI Taxonomy" id="44386"/>
    <lineage>
        <taxon>Eukaryota</taxon>
        <taxon>Metazoa</taxon>
        <taxon>Ecdysozoa</taxon>
        <taxon>Arthropoda</taxon>
        <taxon>Chelicerata</taxon>
        <taxon>Arachnida</taxon>
        <taxon>Acari</taxon>
        <taxon>Parasitiformes</taxon>
        <taxon>Ixodida</taxon>
        <taxon>Ixodoidea</taxon>
        <taxon>Ixodidae</taxon>
        <taxon>Haemaphysalinae</taxon>
        <taxon>Haemaphysalis</taxon>
    </lineage>
</organism>
<gene>
    <name evidence="8" type="ORF">HPB48_000755</name>
</gene>
<dbReference type="VEuPathDB" id="VectorBase:HLOH_048752"/>
<dbReference type="GO" id="GO:0004867">
    <property type="term" value="F:serine-type endopeptidase inhibitor activity"/>
    <property type="evidence" value="ECO:0007669"/>
    <property type="project" value="UniProtKB-KW"/>
</dbReference>
<name>A0A9J6GKG9_HAELO</name>
<dbReference type="OrthoDB" id="47207at2759"/>
<comment type="caution">
    <text evidence="8">The sequence shown here is derived from an EMBL/GenBank/DDBJ whole genome shotgun (WGS) entry which is preliminary data.</text>
</comment>
<evidence type="ECO:0000256" key="2">
    <source>
        <dbReference type="ARBA" id="ARBA00006426"/>
    </source>
</evidence>
<dbReference type="Gene3D" id="3.30.497.10">
    <property type="entry name" value="Antithrombin, subunit I, domain 2"/>
    <property type="match status" value="1"/>
</dbReference>
<dbReference type="InterPro" id="IPR000215">
    <property type="entry name" value="Serpin_fam"/>
</dbReference>
<dbReference type="InterPro" id="IPR042185">
    <property type="entry name" value="Serpin_sf_2"/>
</dbReference>
<dbReference type="GO" id="GO:0005615">
    <property type="term" value="C:extracellular space"/>
    <property type="evidence" value="ECO:0007669"/>
    <property type="project" value="InterPro"/>
</dbReference>
<dbReference type="EMBL" id="JABSTR010000007">
    <property type="protein sequence ID" value="KAH9374892.1"/>
    <property type="molecule type" value="Genomic_DNA"/>
</dbReference>
<keyword evidence="3" id="KW-0964">Secreted</keyword>
<feature type="domain" description="Serpin" evidence="7">
    <location>
        <begin position="15"/>
        <end position="377"/>
    </location>
</feature>
<evidence type="ECO:0000259" key="7">
    <source>
        <dbReference type="SMART" id="SM00093"/>
    </source>
</evidence>
<keyword evidence="5" id="KW-0722">Serine protease inhibitor</keyword>
<keyword evidence="9" id="KW-1185">Reference proteome</keyword>
<accession>A0A9J6GKG9</accession>
<dbReference type="PANTHER" id="PTHR11461:SF211">
    <property type="entry name" value="GH10112P-RELATED"/>
    <property type="match status" value="1"/>
</dbReference>
<dbReference type="Gene3D" id="2.30.39.10">
    <property type="entry name" value="Alpha-1-antitrypsin, domain 1"/>
    <property type="match status" value="1"/>
</dbReference>
<dbReference type="AlphaFoldDB" id="A0A9J6GKG9"/>
<dbReference type="Proteomes" id="UP000821853">
    <property type="component" value="Chromosome 5"/>
</dbReference>